<gene>
    <name evidence="12" type="ORF">ACFSKL_01890</name>
</gene>
<dbReference type="Pfam" id="PF13407">
    <property type="entry name" value="Peripla_BP_4"/>
    <property type="match status" value="1"/>
</dbReference>
<dbReference type="InterPro" id="IPR028082">
    <property type="entry name" value="Peripla_BP_I"/>
</dbReference>
<evidence type="ECO:0000259" key="9">
    <source>
        <dbReference type="PROSITE" id="PS01124"/>
    </source>
</evidence>
<dbReference type="InterPro" id="IPR001789">
    <property type="entry name" value="Sig_transdc_resp-reg_receiver"/>
</dbReference>
<feature type="domain" description="Response regulatory" evidence="11">
    <location>
        <begin position="672"/>
        <end position="787"/>
    </location>
</feature>
<dbReference type="PRINTS" id="PR00344">
    <property type="entry name" value="BCTRLSENSOR"/>
</dbReference>
<feature type="transmembrane region" description="Helical" evidence="8">
    <location>
        <begin position="347"/>
        <end position="367"/>
    </location>
</feature>
<evidence type="ECO:0000256" key="4">
    <source>
        <dbReference type="ARBA" id="ARBA00023015"/>
    </source>
</evidence>
<dbReference type="InterPro" id="IPR003661">
    <property type="entry name" value="HisK_dim/P_dom"/>
</dbReference>
<dbReference type="SUPFAM" id="SSF46689">
    <property type="entry name" value="Homeodomain-like"/>
    <property type="match status" value="1"/>
</dbReference>
<evidence type="ECO:0000256" key="6">
    <source>
        <dbReference type="ARBA" id="ARBA00023163"/>
    </source>
</evidence>
<proteinExistence type="predicted"/>
<dbReference type="SMART" id="SM00388">
    <property type="entry name" value="HisKA"/>
    <property type="match status" value="1"/>
</dbReference>
<feature type="modified residue" description="4-aspartylphosphate" evidence="7">
    <location>
        <position position="720"/>
    </location>
</feature>
<dbReference type="CDD" id="cd00082">
    <property type="entry name" value="HisKA"/>
    <property type="match status" value="1"/>
</dbReference>
<dbReference type="Pfam" id="PF00512">
    <property type="entry name" value="HisKA"/>
    <property type="match status" value="1"/>
</dbReference>
<dbReference type="InterPro" id="IPR036890">
    <property type="entry name" value="HATPase_C_sf"/>
</dbReference>
<dbReference type="Pfam" id="PF00072">
    <property type="entry name" value="Response_reg"/>
    <property type="match status" value="1"/>
</dbReference>
<dbReference type="InterPro" id="IPR005467">
    <property type="entry name" value="His_kinase_dom"/>
</dbReference>
<evidence type="ECO:0000256" key="7">
    <source>
        <dbReference type="PROSITE-ProRule" id="PRU00169"/>
    </source>
</evidence>
<keyword evidence="8" id="KW-1133">Transmembrane helix</keyword>
<keyword evidence="3 7" id="KW-0597">Phosphoprotein</keyword>
<dbReference type="InterPro" id="IPR025997">
    <property type="entry name" value="SBP_2_dom"/>
</dbReference>
<keyword evidence="5" id="KW-0238">DNA-binding</keyword>
<dbReference type="InterPro" id="IPR011006">
    <property type="entry name" value="CheY-like_superfamily"/>
</dbReference>
<evidence type="ECO:0000256" key="8">
    <source>
        <dbReference type="SAM" id="Phobius"/>
    </source>
</evidence>
<dbReference type="SUPFAM" id="SSF47384">
    <property type="entry name" value="Homodimeric domain of signal transducing histidine kinase"/>
    <property type="match status" value="1"/>
</dbReference>
<comment type="catalytic activity">
    <reaction evidence="1">
        <text>ATP + protein L-histidine = ADP + protein N-phospho-L-histidine.</text>
        <dbReference type="EC" id="2.7.13.3"/>
    </reaction>
</comment>
<dbReference type="PROSITE" id="PS51257">
    <property type="entry name" value="PROKAR_LIPOPROTEIN"/>
    <property type="match status" value="1"/>
</dbReference>
<evidence type="ECO:0000256" key="2">
    <source>
        <dbReference type="ARBA" id="ARBA00012438"/>
    </source>
</evidence>
<keyword evidence="8" id="KW-0812">Transmembrane</keyword>
<evidence type="ECO:0000313" key="13">
    <source>
        <dbReference type="Proteomes" id="UP001597361"/>
    </source>
</evidence>
<dbReference type="PROSITE" id="PS00041">
    <property type="entry name" value="HTH_ARAC_FAMILY_1"/>
    <property type="match status" value="1"/>
</dbReference>
<keyword evidence="8" id="KW-0472">Membrane</keyword>
<dbReference type="Gene3D" id="3.40.50.2300">
    <property type="match status" value="3"/>
</dbReference>
<dbReference type="SUPFAM" id="SSF55874">
    <property type="entry name" value="ATPase domain of HSP90 chaperone/DNA topoisomerase II/histidine kinase"/>
    <property type="match status" value="1"/>
</dbReference>
<keyword evidence="6" id="KW-0804">Transcription</keyword>
<dbReference type="CDD" id="cd06308">
    <property type="entry name" value="PBP1_sensor_kinase-like"/>
    <property type="match status" value="1"/>
</dbReference>
<dbReference type="EMBL" id="JBHUHR010000003">
    <property type="protein sequence ID" value="MFD2033518.1"/>
    <property type="molecule type" value="Genomic_DNA"/>
</dbReference>
<sequence>MHPNIARMTSVFRSTLTYILLLFLLIACEPKEEKKFVIGFSQCVSNDAWRQAMHEEMYRELSFYPTLQLEIKDAKGNSETQIENIREFQKMGVDLLIVSPNESEPITGIVEEVFRSGIPVIVIDRKINSNQYSAYIGGDNYEIGQTVGQYIKNTYPGYSDILEIWGLRGSSPAKDRHQGLQQALEGTDFEFKYQIEGEWEREVAKERFRKFLTDNRDASFDLIFCHNDVMAISAGELCKEFGIENVKIIGIDALPGPRAGLQAVSDGILDATFFYPTGGDKAIETAWRILSNENYEKENLLQTAAVDFSNVRIMKQQTDRIINQQANISRQTEMIASQIEIYQSQRGLLIVFGITLFVAIGSLVYVFKSLKDKQVINEELKKKNGEILSQQEQIIEYSQKAEQATQHKLEFFTNVSHEFRTPLTLIQGPVEEMLNSKDIPQYKDDLLLIRKNTYRLLRLVNQLMDFRKIDHGHMGVKVSELALVPFFEEIMSVFTKTANTNHIRFKLLCEEPGLKLWFDPVMMDKVVFNLLSNSFKFTPSKGFIYIRIFQDILKHEVVIQVEDNGEGMDQEEILHVFDRFYQGNSGIRKVGTGLGLALAKELVEAQHGQINVRSRLGESTVFEIRMKMGNAHFGKDEFLATDYRGLILDHESYVSEFLEKNSSKETPQSEKTILVIEDDADIREYLRKGLSGRYQILEAQDVETAFSKATDMVPDLITCDLMIKNENGLDLISRLKKDPRTASIPVIVISAKSSQEDLLEGIKSGVEDYMTKPFSMTVLLERINAILLNRSKIEQHFLHALPVSENKAVDGKPEKSDKKFINSFNSVIEKHLSNPDFGVNDICMELGLSRGQLYRKVKSALGYSVNDYINKVRLKKAKFLLGNKEHSIAEIAFQTGFKTAAYFSTVFKNTYDLTPSEFREKLLE</sequence>
<evidence type="ECO:0000313" key="12">
    <source>
        <dbReference type="EMBL" id="MFD2033518.1"/>
    </source>
</evidence>
<organism evidence="12 13">
    <name type="scientific">Belliella marina</name>
    <dbReference type="NCBI Taxonomy" id="1644146"/>
    <lineage>
        <taxon>Bacteria</taxon>
        <taxon>Pseudomonadati</taxon>
        <taxon>Bacteroidota</taxon>
        <taxon>Cytophagia</taxon>
        <taxon>Cytophagales</taxon>
        <taxon>Cyclobacteriaceae</taxon>
        <taxon>Belliella</taxon>
    </lineage>
</organism>
<dbReference type="Pfam" id="PF02518">
    <property type="entry name" value="HATPase_c"/>
    <property type="match status" value="1"/>
</dbReference>
<dbReference type="Proteomes" id="UP001597361">
    <property type="component" value="Unassembled WGS sequence"/>
</dbReference>
<dbReference type="PROSITE" id="PS50110">
    <property type="entry name" value="RESPONSE_REGULATORY"/>
    <property type="match status" value="1"/>
</dbReference>
<evidence type="ECO:0000256" key="1">
    <source>
        <dbReference type="ARBA" id="ARBA00000085"/>
    </source>
</evidence>
<keyword evidence="4" id="KW-0805">Transcription regulation</keyword>
<dbReference type="InterPro" id="IPR018062">
    <property type="entry name" value="HTH_AraC-typ_CS"/>
</dbReference>
<reference evidence="13" key="1">
    <citation type="journal article" date="2019" name="Int. J. Syst. Evol. Microbiol.">
        <title>The Global Catalogue of Microorganisms (GCM) 10K type strain sequencing project: providing services to taxonomists for standard genome sequencing and annotation.</title>
        <authorList>
            <consortium name="The Broad Institute Genomics Platform"/>
            <consortium name="The Broad Institute Genome Sequencing Center for Infectious Disease"/>
            <person name="Wu L."/>
            <person name="Ma J."/>
        </authorList>
    </citation>
    <scope>NUCLEOTIDE SEQUENCE [LARGE SCALE GENOMIC DNA]</scope>
    <source>
        <strain evidence="13">CGMCC 1.15180</strain>
    </source>
</reference>
<dbReference type="SMART" id="SM00387">
    <property type="entry name" value="HATPase_c"/>
    <property type="match status" value="1"/>
</dbReference>
<dbReference type="Gene3D" id="1.10.10.60">
    <property type="entry name" value="Homeodomain-like"/>
    <property type="match status" value="2"/>
</dbReference>
<dbReference type="InterPro" id="IPR009057">
    <property type="entry name" value="Homeodomain-like_sf"/>
</dbReference>
<feature type="domain" description="HTH araC/xylS-type" evidence="9">
    <location>
        <begin position="822"/>
        <end position="921"/>
    </location>
</feature>
<dbReference type="SMART" id="SM00448">
    <property type="entry name" value="REC"/>
    <property type="match status" value="1"/>
</dbReference>
<dbReference type="PANTHER" id="PTHR43547">
    <property type="entry name" value="TWO-COMPONENT HISTIDINE KINASE"/>
    <property type="match status" value="1"/>
</dbReference>
<evidence type="ECO:0000256" key="5">
    <source>
        <dbReference type="ARBA" id="ARBA00023125"/>
    </source>
</evidence>
<dbReference type="EC" id="2.7.13.3" evidence="2"/>
<dbReference type="PANTHER" id="PTHR43547:SF2">
    <property type="entry name" value="HYBRID SIGNAL TRANSDUCTION HISTIDINE KINASE C"/>
    <property type="match status" value="1"/>
</dbReference>
<dbReference type="SMART" id="SM00342">
    <property type="entry name" value="HTH_ARAC"/>
    <property type="match status" value="1"/>
</dbReference>
<dbReference type="Pfam" id="PF12833">
    <property type="entry name" value="HTH_18"/>
    <property type="match status" value="1"/>
</dbReference>
<dbReference type="CDD" id="cd00075">
    <property type="entry name" value="HATPase"/>
    <property type="match status" value="1"/>
</dbReference>
<dbReference type="PROSITE" id="PS50109">
    <property type="entry name" value="HIS_KIN"/>
    <property type="match status" value="1"/>
</dbReference>
<dbReference type="Gene3D" id="3.30.565.10">
    <property type="entry name" value="Histidine kinase-like ATPase, C-terminal domain"/>
    <property type="match status" value="1"/>
</dbReference>
<dbReference type="InterPro" id="IPR004358">
    <property type="entry name" value="Sig_transdc_His_kin-like_C"/>
</dbReference>
<evidence type="ECO:0000259" key="11">
    <source>
        <dbReference type="PROSITE" id="PS50110"/>
    </source>
</evidence>
<dbReference type="SUPFAM" id="SSF52172">
    <property type="entry name" value="CheY-like"/>
    <property type="match status" value="1"/>
</dbReference>
<evidence type="ECO:0000259" key="10">
    <source>
        <dbReference type="PROSITE" id="PS50109"/>
    </source>
</evidence>
<accession>A0ABW4VI79</accession>
<keyword evidence="13" id="KW-1185">Reference proteome</keyword>
<name>A0ABW4VI79_9BACT</name>
<comment type="caution">
    <text evidence="12">The sequence shown here is derived from an EMBL/GenBank/DDBJ whole genome shotgun (WGS) entry which is preliminary data.</text>
</comment>
<feature type="domain" description="Histidine kinase" evidence="10">
    <location>
        <begin position="414"/>
        <end position="630"/>
    </location>
</feature>
<protein>
    <recommendedName>
        <fullName evidence="2">histidine kinase</fullName>
        <ecNumber evidence="2">2.7.13.3</ecNumber>
    </recommendedName>
</protein>
<dbReference type="PROSITE" id="PS01124">
    <property type="entry name" value="HTH_ARAC_FAMILY_2"/>
    <property type="match status" value="1"/>
</dbReference>
<dbReference type="InterPro" id="IPR036097">
    <property type="entry name" value="HisK_dim/P_sf"/>
</dbReference>
<dbReference type="SUPFAM" id="SSF53822">
    <property type="entry name" value="Periplasmic binding protein-like I"/>
    <property type="match status" value="1"/>
</dbReference>
<dbReference type="RefSeq" id="WP_376882979.1">
    <property type="nucleotide sequence ID" value="NZ_JBHUHR010000003.1"/>
</dbReference>
<dbReference type="Gene3D" id="1.10.287.130">
    <property type="match status" value="1"/>
</dbReference>
<dbReference type="InterPro" id="IPR018060">
    <property type="entry name" value="HTH_AraC"/>
</dbReference>
<evidence type="ECO:0000256" key="3">
    <source>
        <dbReference type="ARBA" id="ARBA00022553"/>
    </source>
</evidence>
<dbReference type="InterPro" id="IPR003594">
    <property type="entry name" value="HATPase_dom"/>
</dbReference>